<protein>
    <submittedName>
        <fullName evidence="1">Uncharacterized protein</fullName>
    </submittedName>
</protein>
<dbReference type="EMBL" id="JBBKXY010000001">
    <property type="protein sequence ID" value="MFD3292206.1"/>
    <property type="molecule type" value="Genomic_DNA"/>
</dbReference>
<reference evidence="1 2" key="1">
    <citation type="submission" date="2024-03" db="EMBL/GenBank/DDBJ databases">
        <title>Aquirufa genome sequencing.</title>
        <authorList>
            <person name="Pitt A."/>
            <person name="Hahn M.W."/>
        </authorList>
    </citation>
    <scope>NUCLEOTIDE SEQUENCE [LARGE SCALE GENOMIC DNA]</scope>
    <source>
        <strain evidence="1 2">KTFRIE-69F</strain>
    </source>
</reference>
<name>A0ABW6D5A6_9BACT</name>
<gene>
    <name evidence="1" type="ORF">SKC35_00760</name>
</gene>
<accession>A0ABW6D5A6</accession>
<comment type="caution">
    <text evidence="1">The sequence shown here is derived from an EMBL/GenBank/DDBJ whole genome shotgun (WGS) entry which is preliminary data.</text>
</comment>
<dbReference type="Proteomes" id="UP001598112">
    <property type="component" value="Unassembled WGS sequence"/>
</dbReference>
<evidence type="ECO:0000313" key="2">
    <source>
        <dbReference type="Proteomes" id="UP001598112"/>
    </source>
</evidence>
<dbReference type="RefSeq" id="WP_377977606.1">
    <property type="nucleotide sequence ID" value="NZ_JBBKXY010000001.1"/>
</dbReference>
<proteinExistence type="predicted"/>
<evidence type="ECO:0000313" key="1">
    <source>
        <dbReference type="EMBL" id="MFD3292206.1"/>
    </source>
</evidence>
<keyword evidence="2" id="KW-1185">Reference proteome</keyword>
<organism evidence="1 2">
    <name type="scientific">Aquirufa originis</name>
    <dbReference type="NCBI Taxonomy" id="3096514"/>
    <lineage>
        <taxon>Bacteria</taxon>
        <taxon>Pseudomonadati</taxon>
        <taxon>Bacteroidota</taxon>
        <taxon>Cytophagia</taxon>
        <taxon>Cytophagales</taxon>
        <taxon>Flectobacillaceae</taxon>
        <taxon>Aquirufa</taxon>
    </lineage>
</organism>
<sequence>MEVTSPHLWVIPISEDRENRFEIIKTMREDEGKHFYEICDFLNQNGYKPQRTSVFTPQNVFGIYRKMNIRKVRLEGISQPIFSNYSIEIQNNPL</sequence>